<accession>A0A7L7LBZ1</accession>
<evidence type="ECO:0000259" key="2">
    <source>
        <dbReference type="Pfam" id="PF07584"/>
    </source>
</evidence>
<dbReference type="RefSeq" id="WP_182412808.1">
    <property type="nucleotide sequence ID" value="NZ_CP055153.1"/>
</dbReference>
<proteinExistence type="predicted"/>
<dbReference type="Gene3D" id="3.40.50.880">
    <property type="match status" value="1"/>
</dbReference>
<dbReference type="Pfam" id="PF07584">
    <property type="entry name" value="BatA"/>
    <property type="match status" value="1"/>
</dbReference>
<feature type="transmembrane region" description="Helical" evidence="1">
    <location>
        <begin position="6"/>
        <end position="24"/>
    </location>
</feature>
<keyword evidence="1" id="KW-0812">Transmembrane</keyword>
<dbReference type="NCBIfam" id="TIGR02226">
    <property type="entry name" value="two_anch"/>
    <property type="match status" value="1"/>
</dbReference>
<dbReference type="EMBL" id="CP055153">
    <property type="protein sequence ID" value="QMU30360.1"/>
    <property type="molecule type" value="Genomic_DNA"/>
</dbReference>
<name>A0A7L7LBZ1_9BACT</name>
<keyword evidence="4" id="KW-1185">Reference proteome</keyword>
<feature type="transmembrane region" description="Helical" evidence="1">
    <location>
        <begin position="649"/>
        <end position="668"/>
    </location>
</feature>
<protein>
    <submittedName>
        <fullName evidence="3">BatA domain-containing protein</fullName>
    </submittedName>
</protein>
<dbReference type="InterPro" id="IPR011933">
    <property type="entry name" value="Double_TM_dom"/>
</dbReference>
<dbReference type="PANTHER" id="PTHR37464:SF1">
    <property type="entry name" value="BLL2463 PROTEIN"/>
    <property type="match status" value="1"/>
</dbReference>
<keyword evidence="1" id="KW-0472">Membrane</keyword>
<dbReference type="SUPFAM" id="SSF52317">
    <property type="entry name" value="Class I glutamine amidotransferase-like"/>
    <property type="match status" value="1"/>
</dbReference>
<dbReference type="KEGG" id="add:HUW48_21040"/>
<gene>
    <name evidence="3" type="ORF">HUW48_21040</name>
</gene>
<dbReference type="Proteomes" id="UP000514509">
    <property type="component" value="Chromosome"/>
</dbReference>
<evidence type="ECO:0000313" key="4">
    <source>
        <dbReference type="Proteomes" id="UP000514509"/>
    </source>
</evidence>
<feature type="transmembrane region" description="Helical" evidence="1">
    <location>
        <begin position="56"/>
        <end position="78"/>
    </location>
</feature>
<dbReference type="InterPro" id="IPR024163">
    <property type="entry name" value="Aerotolerance_reg_N"/>
</dbReference>
<evidence type="ECO:0000256" key="1">
    <source>
        <dbReference type="SAM" id="Phobius"/>
    </source>
</evidence>
<sequence>MSFLFPTFLYGLLAVSIPIVIHLIELRRAKHVFFTNLKFIKEVKSITASHRRLKQWLILLARICFIISLVLLFSQPYLSNGNKIGLSTNRAKVFIDNSFSMQNEAKIGNNTLLQTALDQTNELTKFFNVNSSYQISTNSKFSYTDLNKSNFQKQVGLIKEAVNSRSLHSIFSWFNQEEDRKPFKGFLFSDFQKSIVKPNSFQIPDNVNEYYLVPIQSSSENNLLIDTVYSEDVFIRQNEENALQVRVRNAGITEKDCQVKFFIDNKQVSALSVNVPPNRTVPFTLNYRLSSNNMANCRIVIEDFPVTFDNTFYFILKPSESIKILEINSNNLIGNNLFTNENIFRYTASSVNNINYKQINQADLIVLNSINDIDAPLADNLRSFVQDGGNILIIPGDKVNYNSYQSFLAKLQLSNVQLVQNQQGASKSLLAYPEIRNPFFQNIFSEQNRNTILPQGTRLWRWNRSASDILSFKEGGSFLSSFRLGNGQIYMFASPLTEAYSDFQNHALFVPVMYKIGMLSSREQQPLAYSMSNRILTIPFKQSAPADQIVQLRKDSTSFIPEQQVRKNELVLGIPAEANEAGFYELIQKDSVLARLAFNFDKKESFLKQYTVQELQRLTAGQKNIHVINATNQLDLKKELTTENLGVPLWKYCLILCLVFMFTEILLIRYF</sequence>
<feature type="domain" description="Aerotolerance regulator N-terminal" evidence="2">
    <location>
        <begin position="1"/>
        <end position="76"/>
    </location>
</feature>
<evidence type="ECO:0000313" key="3">
    <source>
        <dbReference type="EMBL" id="QMU30360.1"/>
    </source>
</evidence>
<reference evidence="3 4" key="2">
    <citation type="submission" date="2020-08" db="EMBL/GenBank/DDBJ databases">
        <title>Adhaeribacter dokdonensis sp. nov., isolated from the rhizosphere of Elymus tsukushiensis, a plant native to the Dokdo Islands, Republic of Korea.</title>
        <authorList>
            <person name="Ghim S.Y."/>
        </authorList>
    </citation>
    <scope>NUCLEOTIDE SEQUENCE [LARGE SCALE GENOMIC DNA]</scope>
    <source>
        <strain evidence="3 4">KUDC8001</strain>
    </source>
</reference>
<dbReference type="PANTHER" id="PTHR37464">
    <property type="entry name" value="BLL2463 PROTEIN"/>
    <property type="match status" value="1"/>
</dbReference>
<dbReference type="InterPro" id="IPR029062">
    <property type="entry name" value="Class_I_gatase-like"/>
</dbReference>
<keyword evidence="1" id="KW-1133">Transmembrane helix</keyword>
<dbReference type="AlphaFoldDB" id="A0A7L7LBZ1"/>
<reference evidence="3 4" key="1">
    <citation type="submission" date="2020-06" db="EMBL/GenBank/DDBJ databases">
        <authorList>
            <person name="Hwang Y.J."/>
        </authorList>
    </citation>
    <scope>NUCLEOTIDE SEQUENCE [LARGE SCALE GENOMIC DNA]</scope>
    <source>
        <strain evidence="3 4">KUDC8001</strain>
    </source>
</reference>
<organism evidence="3 4">
    <name type="scientific">Adhaeribacter radiodurans</name>
    <dbReference type="NCBI Taxonomy" id="2745197"/>
    <lineage>
        <taxon>Bacteria</taxon>
        <taxon>Pseudomonadati</taxon>
        <taxon>Bacteroidota</taxon>
        <taxon>Cytophagia</taxon>
        <taxon>Cytophagales</taxon>
        <taxon>Hymenobacteraceae</taxon>
        <taxon>Adhaeribacter</taxon>
    </lineage>
</organism>